<dbReference type="Pfam" id="PF07690">
    <property type="entry name" value="MFS_1"/>
    <property type="match status" value="1"/>
</dbReference>
<dbReference type="Gene3D" id="1.20.1250.20">
    <property type="entry name" value="MFS general substrate transporter like domains"/>
    <property type="match status" value="1"/>
</dbReference>
<dbReference type="InterPro" id="IPR020846">
    <property type="entry name" value="MFS_dom"/>
</dbReference>
<gene>
    <name evidence="8" type="ORF">HHE94_01870</name>
</gene>
<feature type="transmembrane region" description="Helical" evidence="6">
    <location>
        <begin position="358"/>
        <end position="380"/>
    </location>
</feature>
<evidence type="ECO:0000256" key="3">
    <source>
        <dbReference type="ARBA" id="ARBA00022692"/>
    </source>
</evidence>
<dbReference type="InterPro" id="IPR036259">
    <property type="entry name" value="MFS_trans_sf"/>
</dbReference>
<accession>A0AAP7CJI8</accession>
<feature type="transmembrane region" description="Helical" evidence="6">
    <location>
        <begin position="80"/>
        <end position="96"/>
    </location>
</feature>
<feature type="transmembrane region" description="Helical" evidence="6">
    <location>
        <begin position="53"/>
        <end position="73"/>
    </location>
</feature>
<feature type="transmembrane region" description="Helical" evidence="6">
    <location>
        <begin position="12"/>
        <end position="33"/>
    </location>
</feature>
<feature type="transmembrane region" description="Helical" evidence="6">
    <location>
        <begin position="273"/>
        <end position="291"/>
    </location>
</feature>
<evidence type="ECO:0000256" key="2">
    <source>
        <dbReference type="ARBA" id="ARBA00022475"/>
    </source>
</evidence>
<feature type="domain" description="Major facilitator superfamily (MFS) profile" evidence="7">
    <location>
        <begin position="14"/>
        <end position="388"/>
    </location>
</feature>
<evidence type="ECO:0000313" key="8">
    <source>
        <dbReference type="EMBL" id="NMP01473.1"/>
    </source>
</evidence>
<dbReference type="PANTHER" id="PTHR43124">
    <property type="entry name" value="PURINE EFFLUX PUMP PBUE"/>
    <property type="match status" value="1"/>
</dbReference>
<dbReference type="InterPro" id="IPR050189">
    <property type="entry name" value="MFS_Efflux_Transporters"/>
</dbReference>
<keyword evidence="4 6" id="KW-1133">Transmembrane helix</keyword>
<dbReference type="SUPFAM" id="SSF103473">
    <property type="entry name" value="MFS general substrate transporter"/>
    <property type="match status" value="1"/>
</dbReference>
<dbReference type="EMBL" id="JABBYB010000001">
    <property type="protein sequence ID" value="NMP01473.1"/>
    <property type="molecule type" value="Genomic_DNA"/>
</dbReference>
<proteinExistence type="predicted"/>
<evidence type="ECO:0000259" key="7">
    <source>
        <dbReference type="PROSITE" id="PS50850"/>
    </source>
</evidence>
<sequence length="388" mass="41646">MNNKNSSEKHSDLRLGLSGLATAPIGYLVLLFLPVYLEVVGINLSLTEQQIGWLASTDSVGLALATFIFSIFIKKVNFRQVLVIGVIITVLGNLLSALVNDFILLCIVRSLTGLGEGMIVAVGISAIGMTKNPNRWFGFYTAAIVMVQAIGLVLVPIIYEQFSLLGVFIAMAFFYALPLGVVKLLPSKSDDYKLSIDAEDLVLKQPSKLLNLGLLSLLFFYISIGGVWTYMSLMGTSGGLTLSFVSQALATAMIAGLFGALFFAYIGHHGKNIGLLFISLLLMALPLWGLGDGLTGTRYLIALCVFSFFWSIAGARLFAVISDVDRSGKYISSAQTVVGFGYIIGPICASTLVKGNGYTEVITMGTILLGLCFVSILPLARFKVNTVI</sequence>
<dbReference type="RefSeq" id="WP_169043624.1">
    <property type="nucleotide sequence ID" value="NZ_JABBYB010000001.1"/>
</dbReference>
<keyword evidence="2" id="KW-1003">Cell membrane</keyword>
<organism evidence="8 9">
    <name type="scientific">Pseudoalteromonas arctica</name>
    <dbReference type="NCBI Taxonomy" id="394751"/>
    <lineage>
        <taxon>Bacteria</taxon>
        <taxon>Pseudomonadati</taxon>
        <taxon>Pseudomonadota</taxon>
        <taxon>Gammaproteobacteria</taxon>
        <taxon>Alteromonadales</taxon>
        <taxon>Pseudoalteromonadaceae</taxon>
        <taxon>Pseudoalteromonas</taxon>
    </lineage>
</organism>
<dbReference type="Proteomes" id="UP000549590">
    <property type="component" value="Unassembled WGS sequence"/>
</dbReference>
<feature type="transmembrane region" description="Helical" evidence="6">
    <location>
        <begin position="243"/>
        <end position="266"/>
    </location>
</feature>
<feature type="transmembrane region" description="Helical" evidence="6">
    <location>
        <begin position="136"/>
        <end position="159"/>
    </location>
</feature>
<comment type="subcellular location">
    <subcellularLocation>
        <location evidence="1">Cell membrane</location>
        <topology evidence="1">Multi-pass membrane protein</topology>
    </subcellularLocation>
</comment>
<dbReference type="InterPro" id="IPR011701">
    <property type="entry name" value="MFS"/>
</dbReference>
<evidence type="ECO:0000256" key="4">
    <source>
        <dbReference type="ARBA" id="ARBA00022989"/>
    </source>
</evidence>
<keyword evidence="5 6" id="KW-0472">Membrane</keyword>
<feature type="transmembrane region" description="Helical" evidence="6">
    <location>
        <begin position="297"/>
        <end position="318"/>
    </location>
</feature>
<feature type="transmembrane region" description="Helical" evidence="6">
    <location>
        <begin position="209"/>
        <end position="231"/>
    </location>
</feature>
<dbReference type="PROSITE" id="PS50850">
    <property type="entry name" value="MFS"/>
    <property type="match status" value="1"/>
</dbReference>
<feature type="transmembrane region" description="Helical" evidence="6">
    <location>
        <begin position="330"/>
        <end position="352"/>
    </location>
</feature>
<dbReference type="PANTHER" id="PTHR43124:SF10">
    <property type="entry name" value="PURINE EFFLUX PUMP PBUE"/>
    <property type="match status" value="1"/>
</dbReference>
<keyword evidence="3 6" id="KW-0812">Transmembrane</keyword>
<evidence type="ECO:0000256" key="1">
    <source>
        <dbReference type="ARBA" id="ARBA00004651"/>
    </source>
</evidence>
<feature type="transmembrane region" description="Helical" evidence="6">
    <location>
        <begin position="165"/>
        <end position="185"/>
    </location>
</feature>
<evidence type="ECO:0000256" key="5">
    <source>
        <dbReference type="ARBA" id="ARBA00023136"/>
    </source>
</evidence>
<dbReference type="GO" id="GO:0005886">
    <property type="term" value="C:plasma membrane"/>
    <property type="evidence" value="ECO:0007669"/>
    <property type="project" value="UniProtKB-SubCell"/>
</dbReference>
<comment type="caution">
    <text evidence="8">The sequence shown here is derived from an EMBL/GenBank/DDBJ whole genome shotgun (WGS) entry which is preliminary data.</text>
</comment>
<dbReference type="AlphaFoldDB" id="A0AAP7CJI8"/>
<reference evidence="8 9" key="1">
    <citation type="submission" date="2020-04" db="EMBL/GenBank/DDBJ databases">
        <title>Genome sequencing and assembly of Pseudoalteromonas arctica.</title>
        <authorList>
            <person name="Cook G.M."/>
        </authorList>
    </citation>
    <scope>NUCLEOTIDE SEQUENCE [LARGE SCALE GENOMIC DNA]</scope>
    <source>
        <strain evidence="8 9">NEC-BIFX-2020_001</strain>
    </source>
</reference>
<protein>
    <submittedName>
        <fullName evidence="8">MFS transporter</fullName>
    </submittedName>
</protein>
<name>A0AAP7CJI8_9GAMM</name>
<dbReference type="GO" id="GO:0022857">
    <property type="term" value="F:transmembrane transporter activity"/>
    <property type="evidence" value="ECO:0007669"/>
    <property type="project" value="InterPro"/>
</dbReference>
<evidence type="ECO:0000256" key="6">
    <source>
        <dbReference type="SAM" id="Phobius"/>
    </source>
</evidence>
<evidence type="ECO:0000313" key="9">
    <source>
        <dbReference type="Proteomes" id="UP000549590"/>
    </source>
</evidence>
<feature type="transmembrane region" description="Helical" evidence="6">
    <location>
        <begin position="102"/>
        <end position="124"/>
    </location>
</feature>